<protein>
    <recommendedName>
        <fullName evidence="7">C-type lectin domain-containing protein</fullName>
    </recommendedName>
</protein>
<keyword evidence="9" id="KW-1185">Reference proteome</keyword>
<comment type="subcellular location">
    <subcellularLocation>
        <location evidence="1">Cell membrane</location>
        <topology evidence="1">Single-pass type II membrane protein</topology>
    </subcellularLocation>
    <subcellularLocation>
        <location evidence="2">Secreted</location>
    </subcellularLocation>
</comment>
<evidence type="ECO:0000256" key="2">
    <source>
        <dbReference type="ARBA" id="ARBA00004613"/>
    </source>
</evidence>
<dbReference type="SMART" id="SM00034">
    <property type="entry name" value="CLECT"/>
    <property type="match status" value="1"/>
</dbReference>
<dbReference type="PROSITE" id="PS50041">
    <property type="entry name" value="C_TYPE_LECTIN_2"/>
    <property type="match status" value="1"/>
</dbReference>
<accession>A0AA35P047</accession>
<reference evidence="8" key="1">
    <citation type="submission" date="2022-12" db="EMBL/GenBank/DDBJ databases">
        <authorList>
            <person name="Alioto T."/>
            <person name="Alioto T."/>
            <person name="Gomez Garrido J."/>
        </authorList>
    </citation>
    <scope>NUCLEOTIDE SEQUENCE</scope>
</reference>
<dbReference type="InterPro" id="IPR016186">
    <property type="entry name" value="C-type_lectin-like/link_sf"/>
</dbReference>
<evidence type="ECO:0000256" key="4">
    <source>
        <dbReference type="ARBA" id="ARBA00022734"/>
    </source>
</evidence>
<dbReference type="PANTHER" id="PTHR45710">
    <property type="entry name" value="C-TYPE LECTIN DOMAIN-CONTAINING PROTEIN 180"/>
    <property type="match status" value="1"/>
</dbReference>
<keyword evidence="6" id="KW-0472">Membrane</keyword>
<dbReference type="CDD" id="cd03593">
    <property type="entry name" value="CLECT_NK_receptors_like"/>
    <property type="match status" value="1"/>
</dbReference>
<dbReference type="GO" id="GO:0030246">
    <property type="term" value="F:carbohydrate binding"/>
    <property type="evidence" value="ECO:0007669"/>
    <property type="project" value="UniProtKB-KW"/>
</dbReference>
<feature type="transmembrane region" description="Helical" evidence="6">
    <location>
        <begin position="59"/>
        <end position="78"/>
    </location>
</feature>
<evidence type="ECO:0000313" key="9">
    <source>
        <dbReference type="Proteomes" id="UP001178461"/>
    </source>
</evidence>
<dbReference type="EMBL" id="OX395127">
    <property type="protein sequence ID" value="CAI5767980.1"/>
    <property type="molecule type" value="Genomic_DNA"/>
</dbReference>
<name>A0AA35P047_9SAUR</name>
<dbReference type="AlphaFoldDB" id="A0AA35P047"/>
<organism evidence="8 9">
    <name type="scientific">Podarcis lilfordi</name>
    <name type="common">Lilford's wall lizard</name>
    <dbReference type="NCBI Taxonomy" id="74358"/>
    <lineage>
        <taxon>Eukaryota</taxon>
        <taxon>Metazoa</taxon>
        <taxon>Chordata</taxon>
        <taxon>Craniata</taxon>
        <taxon>Vertebrata</taxon>
        <taxon>Euteleostomi</taxon>
        <taxon>Lepidosauria</taxon>
        <taxon>Squamata</taxon>
        <taxon>Bifurcata</taxon>
        <taxon>Unidentata</taxon>
        <taxon>Episquamata</taxon>
        <taxon>Laterata</taxon>
        <taxon>Lacertibaenia</taxon>
        <taxon>Lacertidae</taxon>
        <taxon>Podarcis</taxon>
    </lineage>
</organism>
<evidence type="ECO:0000256" key="3">
    <source>
        <dbReference type="ARBA" id="ARBA00022525"/>
    </source>
</evidence>
<evidence type="ECO:0000313" key="8">
    <source>
        <dbReference type="EMBL" id="CAI5767980.1"/>
    </source>
</evidence>
<keyword evidence="4" id="KW-0430">Lectin</keyword>
<dbReference type="InterPro" id="IPR016187">
    <property type="entry name" value="CTDL_fold"/>
</dbReference>
<sequence>MISHDDDAVERHSLRAPEETEAAQRGKKPLDWRTHFPKIRRTGDHHNYQGRGITSKRTILFAFIIMLPFLITIIALAVQRGGKSNQTSPDGNYSAALRAACPAPWIVYGGKCYFFSEEERNWTSAQSFCSSQGSSLAAIQSELEKVFMLRFKGEADHWIGLRKDFNDTWIWADGSEYSNRLVVKGSKNCAYLSKEFVIASRCHIPIKWICSHPDAYMRDVNSTAGKVICQEKLC</sequence>
<evidence type="ECO:0000256" key="6">
    <source>
        <dbReference type="SAM" id="Phobius"/>
    </source>
</evidence>
<proteinExistence type="predicted"/>
<dbReference type="PANTHER" id="PTHR45710:SF35">
    <property type="entry name" value="C-TYPE LECTIN DOMAIN FAMILY 2 MEMBER D"/>
    <property type="match status" value="1"/>
</dbReference>
<evidence type="ECO:0000256" key="5">
    <source>
        <dbReference type="SAM" id="MobiDB-lite"/>
    </source>
</evidence>
<evidence type="ECO:0000256" key="1">
    <source>
        <dbReference type="ARBA" id="ARBA00004401"/>
    </source>
</evidence>
<dbReference type="Gene3D" id="3.10.100.10">
    <property type="entry name" value="Mannose-Binding Protein A, subunit A"/>
    <property type="match status" value="1"/>
</dbReference>
<feature type="domain" description="C-type lectin" evidence="7">
    <location>
        <begin position="108"/>
        <end position="211"/>
    </location>
</feature>
<keyword evidence="6" id="KW-1133">Transmembrane helix</keyword>
<evidence type="ECO:0000259" key="7">
    <source>
        <dbReference type="PROSITE" id="PS50041"/>
    </source>
</evidence>
<keyword evidence="6" id="KW-0812">Transmembrane</keyword>
<gene>
    <name evidence="8" type="ORF">PODLI_1B015465</name>
</gene>
<dbReference type="InterPro" id="IPR001304">
    <property type="entry name" value="C-type_lectin-like"/>
</dbReference>
<dbReference type="InterPro" id="IPR033992">
    <property type="entry name" value="NKR-like_CTLD"/>
</dbReference>
<dbReference type="GO" id="GO:0005576">
    <property type="term" value="C:extracellular region"/>
    <property type="evidence" value="ECO:0007669"/>
    <property type="project" value="UniProtKB-SubCell"/>
</dbReference>
<dbReference type="Proteomes" id="UP001178461">
    <property type="component" value="Chromosome 2"/>
</dbReference>
<dbReference type="GO" id="GO:0005886">
    <property type="term" value="C:plasma membrane"/>
    <property type="evidence" value="ECO:0007669"/>
    <property type="project" value="UniProtKB-SubCell"/>
</dbReference>
<feature type="region of interest" description="Disordered" evidence="5">
    <location>
        <begin position="1"/>
        <end position="28"/>
    </location>
</feature>
<keyword evidence="3" id="KW-0964">Secreted</keyword>
<dbReference type="InterPro" id="IPR050828">
    <property type="entry name" value="C-type_lectin/matrix_domain"/>
</dbReference>
<dbReference type="Pfam" id="PF00059">
    <property type="entry name" value="Lectin_C"/>
    <property type="match status" value="1"/>
</dbReference>
<dbReference type="SUPFAM" id="SSF56436">
    <property type="entry name" value="C-type lectin-like"/>
    <property type="match status" value="1"/>
</dbReference>